<dbReference type="Proteomes" id="UP000306628">
    <property type="component" value="Unassembled WGS sequence"/>
</dbReference>
<gene>
    <name evidence="2" type="ORF">ETD85_37200</name>
</gene>
<organism evidence="2 3">
    <name type="scientific">Nonomuraea zeae</name>
    <dbReference type="NCBI Taxonomy" id="1642303"/>
    <lineage>
        <taxon>Bacteria</taxon>
        <taxon>Bacillati</taxon>
        <taxon>Actinomycetota</taxon>
        <taxon>Actinomycetes</taxon>
        <taxon>Streptosporangiales</taxon>
        <taxon>Streptosporangiaceae</taxon>
        <taxon>Nonomuraea</taxon>
    </lineage>
</organism>
<evidence type="ECO:0000259" key="1">
    <source>
        <dbReference type="Pfam" id="PF14690"/>
    </source>
</evidence>
<proteinExistence type="predicted"/>
<evidence type="ECO:0000313" key="3">
    <source>
        <dbReference type="Proteomes" id="UP000306628"/>
    </source>
</evidence>
<name>A0A5S4G4X0_9ACTN</name>
<reference evidence="2 3" key="1">
    <citation type="submission" date="2019-05" db="EMBL/GenBank/DDBJ databases">
        <title>Draft genome sequence of Nonomuraea zeae DSM 100528.</title>
        <authorList>
            <person name="Saricaoglu S."/>
            <person name="Isik K."/>
        </authorList>
    </citation>
    <scope>NUCLEOTIDE SEQUENCE [LARGE SCALE GENOMIC DNA]</scope>
    <source>
        <strain evidence="2 3">DSM 100528</strain>
    </source>
</reference>
<evidence type="ECO:0000313" key="2">
    <source>
        <dbReference type="EMBL" id="TMR28057.1"/>
    </source>
</evidence>
<dbReference type="OrthoDB" id="3238779at2"/>
<dbReference type="InterPro" id="IPR029261">
    <property type="entry name" value="Transposase_Znf"/>
</dbReference>
<feature type="domain" description="Transposase IS204/IS1001/IS1096/IS1165 zinc-finger" evidence="1">
    <location>
        <begin position="34"/>
        <end position="76"/>
    </location>
</feature>
<dbReference type="PANTHER" id="PTHR33498:SF1">
    <property type="entry name" value="TRANSPOSASE FOR INSERTION SEQUENCE ELEMENT IS1557"/>
    <property type="match status" value="1"/>
</dbReference>
<dbReference type="InterPro" id="IPR047951">
    <property type="entry name" value="Transpos_ISL3"/>
</dbReference>
<dbReference type="PANTHER" id="PTHR33498">
    <property type="entry name" value="TRANSPOSASE FOR INSERTION SEQUENCE ELEMENT IS1557"/>
    <property type="match status" value="1"/>
</dbReference>
<dbReference type="EMBL" id="VCKX01000152">
    <property type="protein sequence ID" value="TMR28057.1"/>
    <property type="molecule type" value="Genomic_DNA"/>
</dbReference>
<dbReference type="Pfam" id="PF14690">
    <property type="entry name" value="Zn_ribbon_ISL3"/>
    <property type="match status" value="1"/>
</dbReference>
<comment type="caution">
    <text evidence="2">The sequence shown here is derived from an EMBL/GenBank/DDBJ whole genome shotgun (WGS) entry which is preliminary data.</text>
</comment>
<sequence length="193" mass="20734">MVNMLFPHLTAVEIEQIDRQDGQIQVAARTRGDPVCCPSCGVATGKVHGYHRRRLADRLVDGMPVVIELRLRRLACVNLDCARQTFHEQVPGLASRYCRRTPGATALVIACALALAGRGGAALLASTGFLLSRTSVLSVLMAVPEPAPDVAAAIGVDDFAIKRGQRYATVIIDAVTHRCLDVLPDRLGVTFAH</sequence>
<protein>
    <submittedName>
        <fullName evidence="2">Transposase</fullName>
    </submittedName>
</protein>
<dbReference type="AlphaFoldDB" id="A0A5S4G4X0"/>
<keyword evidence="3" id="KW-1185">Reference proteome</keyword>
<accession>A0A5S4G4X0</accession>